<accession>A0ABD0JYM4</accession>
<protein>
    <submittedName>
        <fullName evidence="1">Uncharacterized protein</fullName>
    </submittedName>
</protein>
<name>A0ABD0JYM4_9CAEN</name>
<organism evidence="1 2">
    <name type="scientific">Batillaria attramentaria</name>
    <dbReference type="NCBI Taxonomy" id="370345"/>
    <lineage>
        <taxon>Eukaryota</taxon>
        <taxon>Metazoa</taxon>
        <taxon>Spiralia</taxon>
        <taxon>Lophotrochozoa</taxon>
        <taxon>Mollusca</taxon>
        <taxon>Gastropoda</taxon>
        <taxon>Caenogastropoda</taxon>
        <taxon>Sorbeoconcha</taxon>
        <taxon>Cerithioidea</taxon>
        <taxon>Batillariidae</taxon>
        <taxon>Batillaria</taxon>
    </lineage>
</organism>
<evidence type="ECO:0000313" key="1">
    <source>
        <dbReference type="EMBL" id="KAK7479695.1"/>
    </source>
</evidence>
<keyword evidence="2" id="KW-1185">Reference proteome</keyword>
<evidence type="ECO:0000313" key="2">
    <source>
        <dbReference type="Proteomes" id="UP001519460"/>
    </source>
</evidence>
<comment type="caution">
    <text evidence="1">The sequence shown here is derived from an EMBL/GenBank/DDBJ whole genome shotgun (WGS) entry which is preliminary data.</text>
</comment>
<gene>
    <name evidence="1" type="ORF">BaRGS_00029071</name>
</gene>
<dbReference type="AlphaFoldDB" id="A0ABD0JYM4"/>
<proteinExistence type="predicted"/>
<dbReference type="Proteomes" id="UP001519460">
    <property type="component" value="Unassembled WGS sequence"/>
</dbReference>
<sequence length="90" mass="10011">MSPKSRYPTFNLLHNALTVTAGTGPLIAQTQRATANPSDTEQWSGIAGGMRFSFNEIFFGANRENLIIVVQCGIAWRLWCTFRNYTLRGG</sequence>
<reference evidence="1 2" key="1">
    <citation type="journal article" date="2023" name="Sci. Data">
        <title>Genome assembly of the Korean intertidal mud-creeper Batillaria attramentaria.</title>
        <authorList>
            <person name="Patra A.K."/>
            <person name="Ho P.T."/>
            <person name="Jun S."/>
            <person name="Lee S.J."/>
            <person name="Kim Y."/>
            <person name="Won Y.J."/>
        </authorList>
    </citation>
    <scope>NUCLEOTIDE SEQUENCE [LARGE SCALE GENOMIC DNA]</scope>
    <source>
        <strain evidence="1">Wonlab-2016</strain>
    </source>
</reference>
<dbReference type="EMBL" id="JACVVK020000297">
    <property type="protein sequence ID" value="KAK7479695.1"/>
    <property type="molecule type" value="Genomic_DNA"/>
</dbReference>